<keyword evidence="16" id="KW-1185">Reference proteome</keyword>
<dbReference type="GO" id="GO:0046872">
    <property type="term" value="F:metal ion binding"/>
    <property type="evidence" value="ECO:0007669"/>
    <property type="project" value="UniProtKB-KW"/>
</dbReference>
<evidence type="ECO:0000256" key="1">
    <source>
        <dbReference type="ARBA" id="ARBA00001933"/>
    </source>
</evidence>
<evidence type="ECO:0000313" key="15">
    <source>
        <dbReference type="EMBL" id="TFZ81897.1"/>
    </source>
</evidence>
<evidence type="ECO:0000256" key="13">
    <source>
        <dbReference type="RuleBase" id="RU004504"/>
    </source>
</evidence>
<comment type="cofactor">
    <cofactor evidence="1 13">
        <name>pyridoxal 5'-phosphate</name>
        <dbReference type="ChEBI" id="CHEBI:597326"/>
    </cofactor>
</comment>
<dbReference type="EMBL" id="SRIO01000014">
    <property type="protein sequence ID" value="TFZ81897.1"/>
    <property type="molecule type" value="Genomic_DNA"/>
</dbReference>
<dbReference type="InterPro" id="IPR020578">
    <property type="entry name" value="Aminotrans_V_PyrdxlP_BS"/>
</dbReference>
<dbReference type="Pfam" id="PF00266">
    <property type="entry name" value="Aminotran_5"/>
    <property type="match status" value="1"/>
</dbReference>
<dbReference type="InterPro" id="IPR016454">
    <property type="entry name" value="Cysteine_dSase"/>
</dbReference>
<dbReference type="InterPro" id="IPR015422">
    <property type="entry name" value="PyrdxlP-dep_Trfase_small"/>
</dbReference>
<dbReference type="Gene3D" id="3.90.1150.10">
    <property type="entry name" value="Aspartate Aminotransferase, domain 1"/>
    <property type="match status" value="1"/>
</dbReference>
<keyword evidence="8" id="KW-0408">Iron</keyword>
<evidence type="ECO:0000256" key="12">
    <source>
        <dbReference type="ARBA" id="ARBA00050776"/>
    </source>
</evidence>
<evidence type="ECO:0000256" key="3">
    <source>
        <dbReference type="ARBA" id="ARBA00006490"/>
    </source>
</evidence>
<feature type="domain" description="Aminotransferase class V" evidence="14">
    <location>
        <begin position="4"/>
        <end position="363"/>
    </location>
</feature>
<accession>A0A4Z0F8H8</accession>
<keyword evidence="5" id="KW-0808">Transferase</keyword>
<sequence length="385" mass="40585">MSLIYFDHNATTPLAPEALDVMLPYLREAFGNPSSPHQLAEAPATAVRSARAQVAALFNVPAKTIHFTSGATESIHWAIQGALALHPERRHLITSAVEHPAVLKLCRHLEQQGVAVTYLPVDREGRLRVHYLEAALRPDTALVSLMAANNETGVLFPVEEIAALTRARAVLLHVDAAQTAGKQPLDLSRVPIDLLSFSGHKLHAPKGIGALYIRSEINLPPLFFGTQERGRRGGSLNVPAIAGLGEACRLAGEALKAPSNTIAGLRDRLEAGVRALYPAARINGAAAERLAGTSNISFPGYDGEAIVQRLDRAGIATANGAACVAGGSQASHVLMAMHKDEALANSAVRFSFSRYNTMAEVEQALAALATVLSTLAPEAAAAQGG</sequence>
<evidence type="ECO:0000256" key="7">
    <source>
        <dbReference type="ARBA" id="ARBA00022898"/>
    </source>
</evidence>
<dbReference type="PANTHER" id="PTHR11601">
    <property type="entry name" value="CYSTEINE DESULFURYLASE FAMILY MEMBER"/>
    <property type="match status" value="1"/>
</dbReference>
<comment type="function">
    <text evidence="2">Catalyzes the removal of elemental sulfur atoms from cysteine to produce alanine. Seems to participate in the biosynthesis of the nitrogenase metalloclusters by providing the inorganic sulfur required for the Fe-S core formation.</text>
</comment>
<comment type="catalytic activity">
    <reaction evidence="12">
        <text>(sulfur carrier)-H + L-cysteine = (sulfur carrier)-SH + L-alanine</text>
        <dbReference type="Rhea" id="RHEA:43892"/>
        <dbReference type="Rhea" id="RHEA-COMP:14737"/>
        <dbReference type="Rhea" id="RHEA-COMP:14739"/>
        <dbReference type="ChEBI" id="CHEBI:29917"/>
        <dbReference type="ChEBI" id="CHEBI:35235"/>
        <dbReference type="ChEBI" id="CHEBI:57972"/>
        <dbReference type="ChEBI" id="CHEBI:64428"/>
        <dbReference type="EC" id="2.8.1.7"/>
    </reaction>
</comment>
<evidence type="ECO:0000256" key="5">
    <source>
        <dbReference type="ARBA" id="ARBA00022679"/>
    </source>
</evidence>
<comment type="caution">
    <text evidence="15">The sequence shown here is derived from an EMBL/GenBank/DDBJ whole genome shotgun (WGS) entry which is preliminary data.</text>
</comment>
<dbReference type="InterPro" id="IPR015424">
    <property type="entry name" value="PyrdxlP-dep_Trfase"/>
</dbReference>
<gene>
    <name evidence="15" type="ORF">E4680_10540</name>
</gene>
<dbReference type="SUPFAM" id="SSF53383">
    <property type="entry name" value="PLP-dependent transferases"/>
    <property type="match status" value="1"/>
</dbReference>
<dbReference type="GO" id="GO:0031071">
    <property type="term" value="F:cysteine desulfurase activity"/>
    <property type="evidence" value="ECO:0007669"/>
    <property type="project" value="UniProtKB-EC"/>
</dbReference>
<evidence type="ECO:0000256" key="10">
    <source>
        <dbReference type="ARBA" id="ARBA00023231"/>
    </source>
</evidence>
<dbReference type="PROSITE" id="PS00595">
    <property type="entry name" value="AA_TRANSFER_CLASS_5"/>
    <property type="match status" value="1"/>
</dbReference>
<dbReference type="PIRSF" id="PIRSF005572">
    <property type="entry name" value="NifS"/>
    <property type="match status" value="1"/>
</dbReference>
<evidence type="ECO:0000313" key="16">
    <source>
        <dbReference type="Proteomes" id="UP000297890"/>
    </source>
</evidence>
<dbReference type="AlphaFoldDB" id="A0A4Z0F8H8"/>
<dbReference type="Gene3D" id="3.40.640.10">
    <property type="entry name" value="Type I PLP-dependent aspartate aminotransferase-like (Major domain)"/>
    <property type="match status" value="1"/>
</dbReference>
<reference evidence="15 16" key="1">
    <citation type="journal article" date="2019" name="ISME J.">
        <title>Candidatus Macondimonas diazotrophica, a novel gammaproteobacterial genus dominating crude-oil-contaminated coastal sediments.</title>
        <authorList>
            <person name="Karthikeyan S."/>
            <person name="Konstantinidis K."/>
        </authorList>
    </citation>
    <scope>NUCLEOTIDE SEQUENCE [LARGE SCALE GENOMIC DNA]</scope>
    <source>
        <strain evidence="15 16">KTK01</strain>
    </source>
</reference>
<dbReference type="RefSeq" id="WP_135282375.1">
    <property type="nucleotide sequence ID" value="NZ_SRIO01000014.1"/>
</dbReference>
<keyword evidence="10" id="KW-0535">Nitrogen fixation</keyword>
<proteinExistence type="inferred from homology"/>
<evidence type="ECO:0000256" key="11">
    <source>
        <dbReference type="ARBA" id="ARBA00031911"/>
    </source>
</evidence>
<comment type="similarity">
    <text evidence="3">Belongs to the class-V pyridoxal-phosphate-dependent aminotransferase family. NifS/IscS subfamily.</text>
</comment>
<dbReference type="OrthoDB" id="9808002at2"/>
<dbReference type="EC" id="2.8.1.7" evidence="4"/>
<keyword evidence="7" id="KW-0663">Pyridoxal phosphate</keyword>
<dbReference type="GO" id="GO:0051536">
    <property type="term" value="F:iron-sulfur cluster binding"/>
    <property type="evidence" value="ECO:0007669"/>
    <property type="project" value="UniProtKB-KW"/>
</dbReference>
<evidence type="ECO:0000256" key="2">
    <source>
        <dbReference type="ARBA" id="ARBA00003120"/>
    </source>
</evidence>
<evidence type="ECO:0000256" key="8">
    <source>
        <dbReference type="ARBA" id="ARBA00023004"/>
    </source>
</evidence>
<dbReference type="InterPro" id="IPR015421">
    <property type="entry name" value="PyrdxlP-dep_Trfase_major"/>
</dbReference>
<evidence type="ECO:0000259" key="14">
    <source>
        <dbReference type="Pfam" id="PF00266"/>
    </source>
</evidence>
<dbReference type="Proteomes" id="UP000297890">
    <property type="component" value="Unassembled WGS sequence"/>
</dbReference>
<keyword evidence="6" id="KW-0479">Metal-binding</keyword>
<dbReference type="FunFam" id="3.40.640.10:FF:000084">
    <property type="entry name" value="IscS-like cysteine desulfurase"/>
    <property type="match status" value="1"/>
</dbReference>
<keyword evidence="9" id="KW-0411">Iron-sulfur</keyword>
<organism evidence="15 16">
    <name type="scientific">Candidatus Macondimonas diazotrophica</name>
    <dbReference type="NCBI Taxonomy" id="2305248"/>
    <lineage>
        <taxon>Bacteria</taxon>
        <taxon>Pseudomonadati</taxon>
        <taxon>Pseudomonadota</taxon>
        <taxon>Gammaproteobacteria</taxon>
        <taxon>Chromatiales</taxon>
        <taxon>Ectothiorhodospiraceae</taxon>
        <taxon>Candidatus Macondimonas</taxon>
    </lineage>
</organism>
<protein>
    <recommendedName>
        <fullName evidence="4">cysteine desulfurase</fullName>
        <ecNumber evidence="4">2.8.1.7</ecNumber>
    </recommendedName>
    <alternativeName>
        <fullName evidence="11">Nitrogenase metalloclusters biosynthesis protein NifS</fullName>
    </alternativeName>
</protein>
<evidence type="ECO:0000256" key="4">
    <source>
        <dbReference type="ARBA" id="ARBA00012239"/>
    </source>
</evidence>
<dbReference type="PANTHER" id="PTHR11601:SF34">
    <property type="entry name" value="CYSTEINE DESULFURASE"/>
    <property type="match status" value="1"/>
</dbReference>
<evidence type="ECO:0000256" key="6">
    <source>
        <dbReference type="ARBA" id="ARBA00022723"/>
    </source>
</evidence>
<evidence type="ECO:0000256" key="9">
    <source>
        <dbReference type="ARBA" id="ARBA00023014"/>
    </source>
</evidence>
<name>A0A4Z0F8H8_9GAMM</name>
<dbReference type="InterPro" id="IPR000192">
    <property type="entry name" value="Aminotrans_V_dom"/>
</dbReference>